<name>A0A6J7X0J5_9CAUD</name>
<organism evidence="1">
    <name type="scientific">uncultured Caudovirales phage</name>
    <dbReference type="NCBI Taxonomy" id="2100421"/>
    <lineage>
        <taxon>Viruses</taxon>
        <taxon>Duplodnaviria</taxon>
        <taxon>Heunggongvirae</taxon>
        <taxon>Uroviricota</taxon>
        <taxon>Caudoviricetes</taxon>
        <taxon>Peduoviridae</taxon>
        <taxon>Maltschvirus</taxon>
        <taxon>Maltschvirus maltsch</taxon>
    </lineage>
</organism>
<dbReference type="EMBL" id="LR798321">
    <property type="protein sequence ID" value="CAB5223520.1"/>
    <property type="molecule type" value="Genomic_DNA"/>
</dbReference>
<protein>
    <submittedName>
        <fullName evidence="1">Uncharacterized protein</fullName>
    </submittedName>
</protein>
<reference evidence="1" key="1">
    <citation type="submission" date="2020-05" db="EMBL/GenBank/DDBJ databases">
        <authorList>
            <person name="Chiriac C."/>
            <person name="Salcher M."/>
            <person name="Ghai R."/>
            <person name="Kavagutti S V."/>
        </authorList>
    </citation>
    <scope>NUCLEOTIDE SEQUENCE</scope>
</reference>
<accession>A0A6J7X0J5</accession>
<proteinExistence type="predicted"/>
<sequence>MSPLANATLEWDVTIGYTVDASTGNQVPVTQQITYYASLKQKTNPRYDYLLGADNTAVYMEGRLTGPLALTGISPGESASAIINGREGRFELLPNEHLVEHYWQFLGTPIRGIFRLVGKGSVLNA</sequence>
<gene>
    <name evidence="1" type="ORF">UFOVP383_118</name>
</gene>
<evidence type="ECO:0000313" key="1">
    <source>
        <dbReference type="EMBL" id="CAB5223520.1"/>
    </source>
</evidence>